<evidence type="ECO:0000313" key="3">
    <source>
        <dbReference type="Proteomes" id="UP000260773"/>
    </source>
</evidence>
<dbReference type="Proteomes" id="UP000260773">
    <property type="component" value="Unassembled WGS sequence"/>
</dbReference>
<proteinExistence type="predicted"/>
<dbReference type="NCBIfam" id="TIGR01733">
    <property type="entry name" value="AA-adenyl-dom"/>
    <property type="match status" value="1"/>
</dbReference>
<dbReference type="GO" id="GO:0044550">
    <property type="term" value="P:secondary metabolite biosynthetic process"/>
    <property type="evidence" value="ECO:0007669"/>
    <property type="project" value="TreeGrafter"/>
</dbReference>
<name>A0A3E2THJ2_9FIRM</name>
<feature type="domain" description="AMP-dependent synthetase/ligase" evidence="1">
    <location>
        <begin position="21"/>
        <end position="379"/>
    </location>
</feature>
<dbReference type="InterPro" id="IPR042099">
    <property type="entry name" value="ANL_N_sf"/>
</dbReference>
<dbReference type="Pfam" id="PF00501">
    <property type="entry name" value="AMP-binding"/>
    <property type="match status" value="1"/>
</dbReference>
<dbReference type="Gene3D" id="3.30.300.30">
    <property type="match status" value="1"/>
</dbReference>
<keyword evidence="2" id="KW-0436">Ligase</keyword>
<gene>
    <name evidence="2" type="ORF">DW070_14425</name>
</gene>
<dbReference type="SUPFAM" id="SSF56801">
    <property type="entry name" value="Acetyl-CoA synthetase-like"/>
    <property type="match status" value="1"/>
</dbReference>
<dbReference type="EMBL" id="QVEP01000049">
    <property type="protein sequence ID" value="RGB75082.1"/>
    <property type="molecule type" value="Genomic_DNA"/>
</dbReference>
<evidence type="ECO:0000313" key="2">
    <source>
        <dbReference type="EMBL" id="RGB75082.1"/>
    </source>
</evidence>
<dbReference type="InterPro" id="IPR000873">
    <property type="entry name" value="AMP-dep_synth/lig_dom"/>
</dbReference>
<dbReference type="InterPro" id="IPR045851">
    <property type="entry name" value="AMP-bd_C_sf"/>
</dbReference>
<dbReference type="PANTHER" id="PTHR45527">
    <property type="entry name" value="NONRIBOSOMAL PEPTIDE SYNTHETASE"/>
    <property type="match status" value="1"/>
</dbReference>
<organism evidence="2 3">
    <name type="scientific">Coprococcus catus</name>
    <dbReference type="NCBI Taxonomy" id="116085"/>
    <lineage>
        <taxon>Bacteria</taxon>
        <taxon>Bacillati</taxon>
        <taxon>Bacillota</taxon>
        <taxon>Clostridia</taxon>
        <taxon>Lachnospirales</taxon>
        <taxon>Lachnospiraceae</taxon>
        <taxon>Coprococcus</taxon>
    </lineage>
</organism>
<dbReference type="Gene3D" id="3.40.50.12780">
    <property type="entry name" value="N-terminal domain of ligase-like"/>
    <property type="match status" value="1"/>
</dbReference>
<dbReference type="InterPro" id="IPR010071">
    <property type="entry name" value="AA_adenyl_dom"/>
</dbReference>
<accession>A0A3E2THJ2</accession>
<dbReference type="GO" id="GO:0043041">
    <property type="term" value="P:amino acid activation for nonribosomal peptide biosynthetic process"/>
    <property type="evidence" value="ECO:0007669"/>
    <property type="project" value="TreeGrafter"/>
</dbReference>
<reference evidence="2 3" key="1">
    <citation type="submission" date="2018-08" db="EMBL/GenBank/DDBJ databases">
        <title>A genome reference for cultivated species of the human gut microbiota.</title>
        <authorList>
            <person name="Zou Y."/>
            <person name="Xue W."/>
            <person name="Luo G."/>
        </authorList>
    </citation>
    <scope>NUCLEOTIDE SEQUENCE [LARGE SCALE GENOMIC DNA]</scope>
    <source>
        <strain evidence="2 3">AF45-17</strain>
    </source>
</reference>
<protein>
    <submittedName>
        <fullName evidence="2">D-alanine--poly(Phosphoribitol) ligase</fullName>
    </submittedName>
</protein>
<dbReference type="PANTHER" id="PTHR45527:SF1">
    <property type="entry name" value="FATTY ACID SYNTHASE"/>
    <property type="match status" value="1"/>
</dbReference>
<evidence type="ECO:0000259" key="1">
    <source>
        <dbReference type="Pfam" id="PF00501"/>
    </source>
</evidence>
<dbReference type="GO" id="GO:0016874">
    <property type="term" value="F:ligase activity"/>
    <property type="evidence" value="ECO:0007669"/>
    <property type="project" value="UniProtKB-KW"/>
</dbReference>
<comment type="caution">
    <text evidence="2">The sequence shown here is derived from an EMBL/GenBank/DDBJ whole genome shotgun (WGS) entry which is preliminary data.</text>
</comment>
<sequence>MIGAPKRTGGDSLKNILEYLEYSVGRRPEKTACADTDTSMTWRQLREASARIGSLLLKHRLTHRPVAVYMEKTPACLAAMLGTVYGGDFYTVIDTKMPWDRIRKIFSVLKPAAIITDRDHEETVREALASERKDSPKILLYEKAMYVPEDREGLAKIRRKAVDTDLVYTLFTSGSTGMPKGVAVSHRNVMAYAEWVKTTFDINEATVFGSQTPFYFSMSVLDIYTTLAAGAELQILPKQLFAFPVRLLEYMNSRKVNTIYWVPTALSIVANWKVLDYVSLPYMEKVLFAGEVMPVKQLNYWRRKMPELLYANLYGPTEVTDICAYYIVDRDFADSETLPIGRACDNCDLIILREDGTEAAPGEIGELCVRGSFVADGYYGDPDKTDAAFIQNPLNPWYPEKIYKTGDLVRYNDRGELLYLGRRDFQIKHMGYRIELGEVEAAAGAASDVKSCVSIYDEVRDRIVLFYEGGPKNENQMRVLLEGKLPPYMRPGECIRVKRMPENANGKIDRKYLKSYYTDLMDGQAIG</sequence>
<dbReference type="GO" id="GO:0005737">
    <property type="term" value="C:cytoplasm"/>
    <property type="evidence" value="ECO:0007669"/>
    <property type="project" value="TreeGrafter"/>
</dbReference>
<dbReference type="AlphaFoldDB" id="A0A3E2THJ2"/>
<dbReference type="GO" id="GO:0031177">
    <property type="term" value="F:phosphopantetheine binding"/>
    <property type="evidence" value="ECO:0007669"/>
    <property type="project" value="TreeGrafter"/>
</dbReference>